<keyword evidence="12" id="KW-1185">Reference proteome</keyword>
<keyword evidence="6 10" id="KW-1133">Transmembrane helix</keyword>
<keyword evidence="7 8" id="KW-0472">Membrane</keyword>
<reference evidence="13" key="2">
    <citation type="submission" date="2015-08" db="UniProtKB">
        <authorList>
            <consortium name="WormBaseParasite"/>
        </authorList>
    </citation>
    <scope>IDENTIFICATION</scope>
</reference>
<feature type="repeat" description="Solcar" evidence="8">
    <location>
        <begin position="44"/>
        <end position="127"/>
    </location>
</feature>
<dbReference type="AlphaFoldDB" id="A0A0K0F237"/>
<feature type="transmembrane region" description="Helical" evidence="10">
    <location>
        <begin position="46"/>
        <end position="66"/>
    </location>
</feature>
<evidence type="ECO:0000256" key="5">
    <source>
        <dbReference type="ARBA" id="ARBA00022737"/>
    </source>
</evidence>
<evidence type="ECO:0000256" key="10">
    <source>
        <dbReference type="SAM" id="Phobius"/>
    </source>
</evidence>
<dbReference type="InterPro" id="IPR050391">
    <property type="entry name" value="Mito_Metabolite_Transporter"/>
</dbReference>
<reference evidence="12" key="1">
    <citation type="submission" date="2014-07" db="EMBL/GenBank/DDBJ databases">
        <authorList>
            <person name="Martin A.A"/>
            <person name="De Silva N."/>
        </authorList>
    </citation>
    <scope>NUCLEOTIDE SEQUENCE</scope>
</reference>
<evidence type="ECO:0000256" key="9">
    <source>
        <dbReference type="RuleBase" id="RU000488"/>
    </source>
</evidence>
<comment type="similarity">
    <text evidence="2 9">Belongs to the mitochondrial carrier (TC 2.A.29) family.</text>
</comment>
<protein>
    <submittedName>
        <fullName evidence="13">Mitochondrial dicarboxylate carrier</fullName>
    </submittedName>
</protein>
<dbReference type="Pfam" id="PF00153">
    <property type="entry name" value="Mito_carr"/>
    <property type="match status" value="3"/>
</dbReference>
<dbReference type="Proteomes" id="UP000035680">
    <property type="component" value="Unassembled WGS sequence"/>
</dbReference>
<evidence type="ECO:0000256" key="3">
    <source>
        <dbReference type="ARBA" id="ARBA00022448"/>
    </source>
</evidence>
<feature type="repeat" description="Solcar" evidence="8">
    <location>
        <begin position="242"/>
        <end position="326"/>
    </location>
</feature>
<sequence length="332" mass="37505">MKFFCFIFLIFLSSIIENSCLQNDEVDRNITSDDTLLRNKKIHGRWYFGGIASCGAALLSHPLEVVKVHLQTQNRYDPDSKSFLKIIAHILTVHGILGFYAGISGSLLRQITYSTARFAFYESFKSTFLSLNNEDPDNDVPFDYKVILASFAGAISGFIGTPGDLVNVRMQNDIKVCDEHKRNYKHAFDAIYVITRDEGFITLFNGATMAICRAIAITIGQIAFYDQFKYIIISTSFLNLKDSFITHLISSIAASSTGTLLTQPIDVIKTRMMNAQVGEYGTVTECTVKIWKSGPLNFYNGFIPAWIRLAPHTTFMFLIYEQLKRNFGYTKN</sequence>
<evidence type="ECO:0000256" key="8">
    <source>
        <dbReference type="PROSITE-ProRule" id="PRU00282"/>
    </source>
</evidence>
<feature type="chain" id="PRO_5005329225" evidence="11">
    <location>
        <begin position="21"/>
        <end position="332"/>
    </location>
</feature>
<dbReference type="GO" id="GO:0055085">
    <property type="term" value="P:transmembrane transport"/>
    <property type="evidence" value="ECO:0007669"/>
    <property type="project" value="InterPro"/>
</dbReference>
<feature type="signal peptide" evidence="11">
    <location>
        <begin position="1"/>
        <end position="20"/>
    </location>
</feature>
<dbReference type="Gene3D" id="1.50.40.10">
    <property type="entry name" value="Mitochondrial carrier domain"/>
    <property type="match status" value="1"/>
</dbReference>
<keyword evidence="11" id="KW-0732">Signal</keyword>
<feature type="transmembrane region" description="Helical" evidence="10">
    <location>
        <begin position="86"/>
        <end position="108"/>
    </location>
</feature>
<dbReference type="PRINTS" id="PR00784">
    <property type="entry name" value="MTUNCOUPLING"/>
</dbReference>
<dbReference type="PROSITE" id="PS50920">
    <property type="entry name" value="SOLCAR"/>
    <property type="match status" value="3"/>
</dbReference>
<evidence type="ECO:0000256" key="7">
    <source>
        <dbReference type="ARBA" id="ARBA00023136"/>
    </source>
</evidence>
<dbReference type="InterPro" id="IPR018108">
    <property type="entry name" value="MCP_transmembrane"/>
</dbReference>
<proteinExistence type="inferred from homology"/>
<dbReference type="WBParaSite" id="SVE_0286300.1">
    <property type="protein sequence ID" value="SVE_0286300.1"/>
    <property type="gene ID" value="SVE_0286300"/>
</dbReference>
<organism evidence="12 13">
    <name type="scientific">Strongyloides venezuelensis</name>
    <name type="common">Threadworm</name>
    <dbReference type="NCBI Taxonomy" id="75913"/>
    <lineage>
        <taxon>Eukaryota</taxon>
        <taxon>Metazoa</taxon>
        <taxon>Ecdysozoa</taxon>
        <taxon>Nematoda</taxon>
        <taxon>Chromadorea</taxon>
        <taxon>Rhabditida</taxon>
        <taxon>Tylenchina</taxon>
        <taxon>Panagrolaimomorpha</taxon>
        <taxon>Strongyloidoidea</taxon>
        <taxon>Strongyloididae</taxon>
        <taxon>Strongyloides</taxon>
    </lineage>
</organism>
<dbReference type="InterPro" id="IPR023395">
    <property type="entry name" value="MCP_dom_sf"/>
</dbReference>
<keyword evidence="4 8" id="KW-0812">Transmembrane</keyword>
<dbReference type="STRING" id="75913.A0A0K0F237"/>
<dbReference type="SUPFAM" id="SSF103506">
    <property type="entry name" value="Mitochondrial carrier"/>
    <property type="match status" value="1"/>
</dbReference>
<dbReference type="InterPro" id="IPR002067">
    <property type="entry name" value="MCP"/>
</dbReference>
<keyword evidence="3 9" id="KW-0813">Transport</keyword>
<evidence type="ECO:0000256" key="6">
    <source>
        <dbReference type="ARBA" id="ARBA00022989"/>
    </source>
</evidence>
<evidence type="ECO:0000313" key="12">
    <source>
        <dbReference type="Proteomes" id="UP000035680"/>
    </source>
</evidence>
<evidence type="ECO:0000256" key="1">
    <source>
        <dbReference type="ARBA" id="ARBA00004141"/>
    </source>
</evidence>
<evidence type="ECO:0000256" key="11">
    <source>
        <dbReference type="SAM" id="SignalP"/>
    </source>
</evidence>
<dbReference type="PANTHER" id="PTHR45618">
    <property type="entry name" value="MITOCHONDRIAL DICARBOXYLATE CARRIER-RELATED"/>
    <property type="match status" value="1"/>
</dbReference>
<evidence type="ECO:0000256" key="4">
    <source>
        <dbReference type="ARBA" id="ARBA00022692"/>
    </source>
</evidence>
<feature type="repeat" description="Solcar" evidence="8">
    <location>
        <begin position="144"/>
        <end position="231"/>
    </location>
</feature>
<keyword evidence="5" id="KW-0677">Repeat</keyword>
<accession>A0A0K0F237</accession>
<dbReference type="GO" id="GO:0016020">
    <property type="term" value="C:membrane"/>
    <property type="evidence" value="ECO:0007669"/>
    <property type="project" value="UniProtKB-SubCell"/>
</dbReference>
<name>A0A0K0F237_STRVS</name>
<comment type="subcellular location">
    <subcellularLocation>
        <location evidence="1">Membrane</location>
        <topology evidence="1">Multi-pass membrane protein</topology>
    </subcellularLocation>
</comment>
<evidence type="ECO:0000313" key="13">
    <source>
        <dbReference type="WBParaSite" id="SVE_0286300.1"/>
    </source>
</evidence>
<evidence type="ECO:0000256" key="2">
    <source>
        <dbReference type="ARBA" id="ARBA00006375"/>
    </source>
</evidence>